<sequence length="1000" mass="114571">MGSISKANSEFLTALRNYFSLKTMFGCVVLLVIFLCNTSQGLAQSTYLPHYTSKNGLPSNNCFYILQDKKGFIWIATDAGLSRFDGTNFQNFTIEDGLPDTQILQIKEDKEGRLWFLALNGQLSYLQDGKFYNRNNSRLLKELNSNTIIVSFLEDSKGRIWLGTNANLIIQWDKKSVKKFIASKINNQFTNAFLHEDELGNIYAYSDISTQKFNGQNFVKADNMVNPLSYMTAFNTINRSLYYLDDEGLKQYQNGSIKNLITIPDNLLKNMAGYFYYDDKDKEVWLASNNGALVMNQSGKTVMYLQGISVNQSVKDNSSNMWFATNQGIYMLPNINSRLSIIDAESGLSSNVIKSITKDAQNRLWLGTDDAVIDILNIKNFEIDEVGLDDYKKYKTIKQITYDAKNKSIYFTSDYGLGVFNNIYKTKDDVKYLKEAHNSMFVIKHFSVGENNNQLALALSSGVVFLPNRIDNLEFNASKYREKEDFFKNRAYHVFYDKNGALWFSNVDGLSELLNGKLVQHFKRNQLLTKRINDIQQLPDGTLILATDGYGLLFYKNGKITKQITQQQGLTNDICTKLFIKNNEIWVITNKGVNKISDYANKADVTNFDYGKDLLTEDINNLYIDDSTAYFATNRGLILFKYNNQNATKAQPKVYITSIIKDKERLPINKDNFVFESGNNTILFTFGAVDFTTSDITFRYRLNENATWVETKTRRLDFSALQPGDYLFEVSAKSQNNDWGPSAKISFTIKKHFWQTFWFLSILIVLVGYAFYRLAVYITRRQKDKEQQQLLLKNKILMLEQQALQAMMNPHFVFNVMNSIQHYINTQNTASANKVLTGFARLIRKNLEICTKSYITLEEELEYLNLYLKLEKNRFGNKLQYSITVDEEIDKDDTLIPSMLLQPYVENAIWHGIMPKETGGEIQININLSDNDYLNIDIIDDGVGIENSLKGKKDNHISKGMQLTRERLILLGQIEAKPIHLTVHQNAENGTTVSISAPLK</sequence>
<dbReference type="SUPFAM" id="SSF50998">
    <property type="entry name" value="Quinoprotein alcohol dehydrogenase-like"/>
    <property type="match status" value="1"/>
</dbReference>
<dbReference type="Pfam" id="PF07494">
    <property type="entry name" value="Reg_prop"/>
    <property type="match status" value="3"/>
</dbReference>
<dbReference type="Proteomes" id="UP001595789">
    <property type="component" value="Unassembled WGS sequence"/>
</dbReference>
<accession>A0ABV8P7Y1</accession>
<keyword evidence="1" id="KW-0472">Membrane</keyword>
<dbReference type="PANTHER" id="PTHR34220:SF7">
    <property type="entry name" value="SENSOR HISTIDINE KINASE YPDA"/>
    <property type="match status" value="1"/>
</dbReference>
<dbReference type="RefSeq" id="WP_378982040.1">
    <property type="nucleotide sequence ID" value="NZ_JBHSBW010000007.1"/>
</dbReference>
<dbReference type="InterPro" id="IPR013783">
    <property type="entry name" value="Ig-like_fold"/>
</dbReference>
<reference evidence="5" key="1">
    <citation type="journal article" date="2019" name="Int. J. Syst. Evol. Microbiol.">
        <title>The Global Catalogue of Microorganisms (GCM) 10K type strain sequencing project: providing services to taxonomists for standard genome sequencing and annotation.</title>
        <authorList>
            <consortium name="The Broad Institute Genomics Platform"/>
            <consortium name="The Broad Institute Genome Sequencing Center for Infectious Disease"/>
            <person name="Wu L."/>
            <person name="Ma J."/>
        </authorList>
    </citation>
    <scope>NUCLEOTIDE SEQUENCE [LARGE SCALE GENOMIC DNA]</scope>
    <source>
        <strain evidence="5">CCM 8691</strain>
    </source>
</reference>
<dbReference type="InterPro" id="IPR036890">
    <property type="entry name" value="HATPase_C_sf"/>
</dbReference>
<feature type="transmembrane region" description="Helical" evidence="1">
    <location>
        <begin position="753"/>
        <end position="772"/>
    </location>
</feature>
<evidence type="ECO:0000256" key="1">
    <source>
        <dbReference type="SAM" id="Phobius"/>
    </source>
</evidence>
<dbReference type="InterPro" id="IPR011123">
    <property type="entry name" value="Y_Y_Y"/>
</dbReference>
<organism evidence="4 5">
    <name type="scientific">Pedobacter lithocola</name>
    <dbReference type="NCBI Taxonomy" id="1908239"/>
    <lineage>
        <taxon>Bacteria</taxon>
        <taxon>Pseudomonadati</taxon>
        <taxon>Bacteroidota</taxon>
        <taxon>Sphingobacteriia</taxon>
        <taxon>Sphingobacteriales</taxon>
        <taxon>Sphingobacteriaceae</taxon>
        <taxon>Pedobacter</taxon>
    </lineage>
</organism>
<gene>
    <name evidence="4" type="ORF">ACFOWA_04070</name>
</gene>
<keyword evidence="1" id="KW-0812">Transmembrane</keyword>
<evidence type="ECO:0000313" key="4">
    <source>
        <dbReference type="EMBL" id="MFC4210344.1"/>
    </source>
</evidence>
<dbReference type="Gene3D" id="3.30.565.10">
    <property type="entry name" value="Histidine kinase-like ATPase, C-terminal domain"/>
    <property type="match status" value="1"/>
</dbReference>
<dbReference type="InterPro" id="IPR011047">
    <property type="entry name" value="Quinoprotein_ADH-like_sf"/>
</dbReference>
<dbReference type="SUPFAM" id="SSF55874">
    <property type="entry name" value="ATPase domain of HSP90 chaperone/DNA topoisomerase II/histidine kinase"/>
    <property type="match status" value="1"/>
</dbReference>
<keyword evidence="5" id="KW-1185">Reference proteome</keyword>
<dbReference type="Pfam" id="PF07495">
    <property type="entry name" value="Y_Y_Y"/>
    <property type="match status" value="1"/>
</dbReference>
<evidence type="ECO:0000259" key="2">
    <source>
        <dbReference type="Pfam" id="PF06580"/>
    </source>
</evidence>
<dbReference type="EMBL" id="JBHSBW010000007">
    <property type="protein sequence ID" value="MFC4210344.1"/>
    <property type="molecule type" value="Genomic_DNA"/>
</dbReference>
<dbReference type="InterPro" id="IPR050640">
    <property type="entry name" value="Bact_2-comp_sensor_kinase"/>
</dbReference>
<dbReference type="SUPFAM" id="SSF63829">
    <property type="entry name" value="Calcium-dependent phosphotriesterase"/>
    <property type="match status" value="2"/>
</dbReference>
<feature type="domain" description="Two component regulator three Y" evidence="3">
    <location>
        <begin position="692"/>
        <end position="750"/>
    </location>
</feature>
<evidence type="ECO:0000259" key="3">
    <source>
        <dbReference type="Pfam" id="PF07495"/>
    </source>
</evidence>
<name>A0ABV8P7Y1_9SPHI</name>
<dbReference type="InterPro" id="IPR010559">
    <property type="entry name" value="Sig_transdc_His_kin_internal"/>
</dbReference>
<dbReference type="Pfam" id="PF06580">
    <property type="entry name" value="His_kinase"/>
    <property type="match status" value="1"/>
</dbReference>
<keyword evidence="1" id="KW-1133">Transmembrane helix</keyword>
<comment type="caution">
    <text evidence="4">The sequence shown here is derived from an EMBL/GenBank/DDBJ whole genome shotgun (WGS) entry which is preliminary data.</text>
</comment>
<dbReference type="PANTHER" id="PTHR34220">
    <property type="entry name" value="SENSOR HISTIDINE KINASE YPDA"/>
    <property type="match status" value="1"/>
</dbReference>
<dbReference type="InterPro" id="IPR015943">
    <property type="entry name" value="WD40/YVTN_repeat-like_dom_sf"/>
</dbReference>
<dbReference type="InterPro" id="IPR011110">
    <property type="entry name" value="Reg_prop"/>
</dbReference>
<proteinExistence type="predicted"/>
<feature type="domain" description="Signal transduction histidine kinase internal region" evidence="2">
    <location>
        <begin position="800"/>
        <end position="879"/>
    </location>
</feature>
<dbReference type="Gene3D" id="2.130.10.10">
    <property type="entry name" value="YVTN repeat-like/Quinoprotein amine dehydrogenase"/>
    <property type="match status" value="2"/>
</dbReference>
<protein>
    <submittedName>
        <fullName evidence="4">Two-component regulator propeller domain-containing protein</fullName>
    </submittedName>
</protein>
<dbReference type="Gene3D" id="2.60.40.10">
    <property type="entry name" value="Immunoglobulins"/>
    <property type="match status" value="1"/>
</dbReference>
<evidence type="ECO:0000313" key="5">
    <source>
        <dbReference type="Proteomes" id="UP001595789"/>
    </source>
</evidence>